<dbReference type="EMBL" id="CP019688">
    <property type="protein sequence ID" value="AQQ15739.1"/>
    <property type="molecule type" value="Genomic_DNA"/>
</dbReference>
<feature type="transmembrane region" description="Helical" evidence="1">
    <location>
        <begin position="41"/>
        <end position="59"/>
    </location>
</feature>
<evidence type="ECO:0000313" key="2">
    <source>
        <dbReference type="EMBL" id="AQQ15739.1"/>
    </source>
</evidence>
<name>A0A1Q2HY35_9CORY</name>
<keyword evidence="1" id="KW-0812">Transmembrane</keyword>
<gene>
    <name evidence="2" type="ORF">CGLAU_08930</name>
</gene>
<keyword evidence="1" id="KW-1133">Transmembrane helix</keyword>
<accession>A0A1Q2HY35</accession>
<dbReference type="KEGG" id="cgv:CGLAU_08930"/>
<proteinExistence type="predicted"/>
<evidence type="ECO:0000313" key="3">
    <source>
        <dbReference type="Proteomes" id="UP000217209"/>
    </source>
</evidence>
<feature type="transmembrane region" description="Helical" evidence="1">
    <location>
        <begin position="17"/>
        <end position="35"/>
    </location>
</feature>
<feature type="transmembrane region" description="Helical" evidence="1">
    <location>
        <begin position="66"/>
        <end position="87"/>
    </location>
</feature>
<keyword evidence="3" id="KW-1185">Reference proteome</keyword>
<keyword evidence="1" id="KW-0472">Membrane</keyword>
<dbReference type="RefSeq" id="WP_095660384.1">
    <property type="nucleotide sequence ID" value="NZ_CP019688.1"/>
</dbReference>
<evidence type="ECO:0000256" key="1">
    <source>
        <dbReference type="SAM" id="Phobius"/>
    </source>
</evidence>
<organism evidence="2 3">
    <name type="scientific">Corynebacterium glaucum</name>
    <dbReference type="NCBI Taxonomy" id="187491"/>
    <lineage>
        <taxon>Bacteria</taxon>
        <taxon>Bacillati</taxon>
        <taxon>Actinomycetota</taxon>
        <taxon>Actinomycetes</taxon>
        <taxon>Mycobacteriales</taxon>
        <taxon>Corynebacteriaceae</taxon>
        <taxon>Corynebacterium</taxon>
    </lineage>
</organism>
<protein>
    <submittedName>
        <fullName evidence="2">Uncharacterized protein</fullName>
    </submittedName>
</protein>
<dbReference type="Proteomes" id="UP000217209">
    <property type="component" value="Chromosome"/>
</dbReference>
<dbReference type="AlphaFoldDB" id="A0A1Q2HY35"/>
<sequence>MTEEADLAQKPQPRRKINWLAIGAIASFASVFLFVGKNDVAATVAFVLTFALTFGSVFLRGREMVSVFIATVLSMLLVIIAVFVGLVRFSSHQHLGLTSSLGIG</sequence>
<reference evidence="2 3" key="1">
    <citation type="submission" date="2016-12" db="EMBL/GenBank/DDBJ databases">
        <authorList>
            <person name="Song W.-J."/>
            <person name="Kurnit D.M."/>
        </authorList>
    </citation>
    <scope>NUCLEOTIDE SEQUENCE [LARGE SCALE GENOMIC DNA]</scope>
    <source>
        <strain evidence="2 3">DSM 30827</strain>
    </source>
</reference>